<evidence type="ECO:0000313" key="2">
    <source>
        <dbReference type="Proteomes" id="UP000004995"/>
    </source>
</evidence>
<organism evidence="1 2">
    <name type="scientific">Setaria italica</name>
    <name type="common">Foxtail millet</name>
    <name type="synonym">Panicum italicum</name>
    <dbReference type="NCBI Taxonomy" id="4555"/>
    <lineage>
        <taxon>Eukaryota</taxon>
        <taxon>Viridiplantae</taxon>
        <taxon>Streptophyta</taxon>
        <taxon>Embryophyta</taxon>
        <taxon>Tracheophyta</taxon>
        <taxon>Spermatophyta</taxon>
        <taxon>Magnoliopsida</taxon>
        <taxon>Liliopsida</taxon>
        <taxon>Poales</taxon>
        <taxon>Poaceae</taxon>
        <taxon>PACMAD clade</taxon>
        <taxon>Panicoideae</taxon>
        <taxon>Panicodae</taxon>
        <taxon>Paniceae</taxon>
        <taxon>Cenchrinae</taxon>
        <taxon>Setaria</taxon>
    </lineage>
</organism>
<dbReference type="Proteomes" id="UP000004995">
    <property type="component" value="Unassembled WGS sequence"/>
</dbReference>
<sequence>MTSPGNPIIFTKSIRLVFSVCPGQRFRFSDPSGTACCLFIAPVSVLV</sequence>
<keyword evidence="2" id="KW-1185">Reference proteome</keyword>
<dbReference type="EnsemblPlants" id="KQL02445">
    <property type="protein sequence ID" value="KQL02445"/>
    <property type="gene ID" value="SETIT_015969mg"/>
</dbReference>
<dbReference type="HOGENOM" id="CLU_3176357_0_0_1"/>
<evidence type="ECO:0000313" key="1">
    <source>
        <dbReference type="EnsemblPlants" id="KQL02445"/>
    </source>
</evidence>
<reference evidence="1" key="2">
    <citation type="submission" date="2018-08" db="UniProtKB">
        <authorList>
            <consortium name="EnsemblPlants"/>
        </authorList>
    </citation>
    <scope>IDENTIFICATION</scope>
    <source>
        <strain evidence="1">Yugu1</strain>
    </source>
</reference>
<protein>
    <submittedName>
        <fullName evidence="1">Uncharacterized protein</fullName>
    </submittedName>
</protein>
<dbReference type="AlphaFoldDB" id="K3YNX7"/>
<proteinExistence type="predicted"/>
<dbReference type="EMBL" id="AGNK02003973">
    <property type="status" value="NOT_ANNOTATED_CDS"/>
    <property type="molecule type" value="Genomic_DNA"/>
</dbReference>
<dbReference type="Gramene" id="KQL02445">
    <property type="protein sequence ID" value="KQL02445"/>
    <property type="gene ID" value="SETIT_015969mg"/>
</dbReference>
<reference evidence="2" key="1">
    <citation type="journal article" date="2012" name="Nat. Biotechnol.">
        <title>Reference genome sequence of the model plant Setaria.</title>
        <authorList>
            <person name="Bennetzen J.L."/>
            <person name="Schmutz J."/>
            <person name="Wang H."/>
            <person name="Percifield R."/>
            <person name="Hawkins J."/>
            <person name="Pontaroli A.C."/>
            <person name="Estep M."/>
            <person name="Feng L."/>
            <person name="Vaughn J.N."/>
            <person name="Grimwood J."/>
            <person name="Jenkins J."/>
            <person name="Barry K."/>
            <person name="Lindquist E."/>
            <person name="Hellsten U."/>
            <person name="Deshpande S."/>
            <person name="Wang X."/>
            <person name="Wu X."/>
            <person name="Mitros T."/>
            <person name="Triplett J."/>
            <person name="Yang X."/>
            <person name="Ye C.Y."/>
            <person name="Mauro-Herrera M."/>
            <person name="Wang L."/>
            <person name="Li P."/>
            <person name="Sharma M."/>
            <person name="Sharma R."/>
            <person name="Ronald P.C."/>
            <person name="Panaud O."/>
            <person name="Kellogg E.A."/>
            <person name="Brutnell T.P."/>
            <person name="Doust A.N."/>
            <person name="Tuskan G.A."/>
            <person name="Rokhsar D."/>
            <person name="Devos K.M."/>
        </authorList>
    </citation>
    <scope>NUCLEOTIDE SEQUENCE [LARGE SCALE GENOMIC DNA]</scope>
    <source>
        <strain evidence="2">cv. Yugu1</strain>
    </source>
</reference>
<name>K3YNX7_SETIT</name>
<accession>K3YNX7</accession>
<dbReference type="InParanoid" id="K3YNX7"/>